<evidence type="ECO:0000256" key="4">
    <source>
        <dbReference type="ARBA" id="ARBA00022827"/>
    </source>
</evidence>
<evidence type="ECO:0000256" key="2">
    <source>
        <dbReference type="ARBA" id="ARBA00010790"/>
    </source>
</evidence>
<dbReference type="RefSeq" id="WP_161814569.1">
    <property type="nucleotide sequence ID" value="NZ_BLJN01000005.1"/>
</dbReference>
<dbReference type="InterPro" id="IPR036188">
    <property type="entry name" value="FAD/NAD-bd_sf"/>
</dbReference>
<dbReference type="Proteomes" id="UP000445000">
    <property type="component" value="Unassembled WGS sequence"/>
</dbReference>
<feature type="domain" description="Glucose-methanol-choline oxidoreductase N-terminal" evidence="6">
    <location>
        <begin position="6"/>
        <end position="234"/>
    </location>
</feature>
<dbReference type="PANTHER" id="PTHR42784">
    <property type="entry name" value="PYRANOSE 2-OXIDASE"/>
    <property type="match status" value="1"/>
</dbReference>
<evidence type="ECO:0000259" key="6">
    <source>
        <dbReference type="Pfam" id="PF00732"/>
    </source>
</evidence>
<dbReference type="GO" id="GO:0050660">
    <property type="term" value="F:flavin adenine dinucleotide binding"/>
    <property type="evidence" value="ECO:0007669"/>
    <property type="project" value="InterPro"/>
</dbReference>
<organism evidence="7 8">
    <name type="scientific">Steroidobacter agaridevorans</name>
    <dbReference type="NCBI Taxonomy" id="2695856"/>
    <lineage>
        <taxon>Bacteria</taxon>
        <taxon>Pseudomonadati</taxon>
        <taxon>Pseudomonadota</taxon>
        <taxon>Gammaproteobacteria</taxon>
        <taxon>Steroidobacterales</taxon>
        <taxon>Steroidobacteraceae</taxon>
        <taxon>Steroidobacter</taxon>
    </lineage>
</organism>
<sequence length="441" mass="47924">MSDREYDVIVVGSGTCGATLARELTRRNKKVLILEQGQDSVLRESFGSMAAITKEYSVGDDLKAATAATVGGSTSLYFGVCKLPTAETYASLGIDLSAEVAEAKRELPIAELPDQFLSPQSLVLRKSAAELGYKFKKNLMLVDQSKCASGGYSYDARWKAKTYVEEAIDFGATLITQATVTRVLVEGGRAIGVEYKHKQGFMRSKLCTARGKRIVLSAGALVTPKLLIDCGIKNIGDRGFFCKPAYMVCGTVPGLGATDTFVGNQDIELGKGFSLGDGAMSSLLFKLVMLANLRWRYLFSFSNILSMGILIYDSMGGVVGKDGSYRKQLPPAELQKLQEAEQIAVKILENAGAKNIFRTKLMAGIPGGTIRIKEHVDENMQTDIGNLYVCDHSLMSDVMITPTFTLICLAKRLAKHLTASLQVPPARAPRRLEVVARMRSR</sequence>
<dbReference type="SUPFAM" id="SSF51905">
    <property type="entry name" value="FAD/NAD(P)-binding domain"/>
    <property type="match status" value="1"/>
</dbReference>
<evidence type="ECO:0000256" key="5">
    <source>
        <dbReference type="ARBA" id="ARBA00023002"/>
    </source>
</evidence>
<evidence type="ECO:0000313" key="7">
    <source>
        <dbReference type="EMBL" id="GFE82940.1"/>
    </source>
</evidence>
<dbReference type="PANTHER" id="PTHR42784:SF1">
    <property type="entry name" value="PYRANOSE 2-OXIDASE"/>
    <property type="match status" value="1"/>
</dbReference>
<dbReference type="GO" id="GO:0016614">
    <property type="term" value="F:oxidoreductase activity, acting on CH-OH group of donors"/>
    <property type="evidence" value="ECO:0007669"/>
    <property type="project" value="InterPro"/>
</dbReference>
<keyword evidence="8" id="KW-1185">Reference proteome</keyword>
<protein>
    <submittedName>
        <fullName evidence="7">Ferredoxin</fullName>
    </submittedName>
</protein>
<comment type="caution">
    <text evidence="7">The sequence shown here is derived from an EMBL/GenBank/DDBJ whole genome shotgun (WGS) entry which is preliminary data.</text>
</comment>
<proteinExistence type="inferred from homology"/>
<name>A0A829YI74_9GAMM</name>
<comment type="cofactor">
    <cofactor evidence="1">
        <name>FAD</name>
        <dbReference type="ChEBI" id="CHEBI:57692"/>
    </cofactor>
</comment>
<gene>
    <name evidence="7" type="ORF">GCM10011487_49400</name>
</gene>
<dbReference type="EMBL" id="BLJN01000005">
    <property type="protein sequence ID" value="GFE82940.1"/>
    <property type="molecule type" value="Genomic_DNA"/>
</dbReference>
<comment type="similarity">
    <text evidence="2">Belongs to the GMC oxidoreductase family.</text>
</comment>
<dbReference type="Gene3D" id="3.50.50.60">
    <property type="entry name" value="FAD/NAD(P)-binding domain"/>
    <property type="match status" value="1"/>
</dbReference>
<dbReference type="InterPro" id="IPR000172">
    <property type="entry name" value="GMC_OxRdtase_N"/>
</dbReference>
<dbReference type="InterPro" id="IPR051473">
    <property type="entry name" value="P2Ox-like"/>
</dbReference>
<accession>A0A829YI74</accession>
<evidence type="ECO:0000313" key="8">
    <source>
        <dbReference type="Proteomes" id="UP000445000"/>
    </source>
</evidence>
<keyword evidence="3" id="KW-0285">Flavoprotein</keyword>
<evidence type="ECO:0000256" key="3">
    <source>
        <dbReference type="ARBA" id="ARBA00022630"/>
    </source>
</evidence>
<keyword evidence="4" id="KW-0274">FAD</keyword>
<dbReference type="Pfam" id="PF00732">
    <property type="entry name" value="GMC_oxred_N"/>
    <property type="match status" value="1"/>
</dbReference>
<reference evidence="8" key="1">
    <citation type="submission" date="2020-01" db="EMBL/GenBank/DDBJ databases">
        <title>'Steroidobacter agaridevorans' sp. nov., agar-degrading bacteria isolated from rhizosphere soils.</title>
        <authorList>
            <person name="Ikenaga M."/>
            <person name="Kataoka M."/>
            <person name="Murouchi A."/>
            <person name="Katsuragi S."/>
            <person name="Sakai M."/>
        </authorList>
    </citation>
    <scope>NUCLEOTIDE SEQUENCE [LARGE SCALE GENOMIC DNA]</scope>
    <source>
        <strain evidence="8">YU21-B</strain>
    </source>
</reference>
<dbReference type="AlphaFoldDB" id="A0A829YI74"/>
<keyword evidence="5" id="KW-0560">Oxidoreductase</keyword>
<evidence type="ECO:0000256" key="1">
    <source>
        <dbReference type="ARBA" id="ARBA00001974"/>
    </source>
</evidence>